<dbReference type="PANTHER" id="PTHR10963:SF24">
    <property type="entry name" value="GLYCOSIDASE C21B10.07-RELATED"/>
    <property type="match status" value="1"/>
</dbReference>
<dbReference type="PANTHER" id="PTHR10963">
    <property type="entry name" value="GLYCOSYL HYDROLASE-RELATED"/>
    <property type="match status" value="1"/>
</dbReference>
<dbReference type="Pfam" id="PF26113">
    <property type="entry name" value="GH16_XgeA"/>
    <property type="match status" value="1"/>
</dbReference>
<dbReference type="PROSITE" id="PS51762">
    <property type="entry name" value="GH16_2"/>
    <property type="match status" value="1"/>
</dbReference>
<evidence type="ECO:0000256" key="1">
    <source>
        <dbReference type="SAM" id="SignalP"/>
    </source>
</evidence>
<dbReference type="InterPro" id="IPR000757">
    <property type="entry name" value="Beta-glucanase-like"/>
</dbReference>
<sequence length="302" mass="31803">MARLKAASVLIVQFLSQAPALQYQLIQEYNASNIFEEFNFFNGSDPTGGFVQYVPFDVAANTQLIGNGSDQIYLGVDSSNIYTPGGPGRPSVRIESKLTFTEGLFVIDLLHVPVGCGTWLALWTTGLSSWPADGEIGIIENVNDARSNNAAIHAKGECSVLDTANQTGTWKSTDCIINHDDNQGCGTVFTEPASFGADFNTNGGGVYAMEWTSSSIRSGSSPLPDSDTFGAPSASVEGPCSASFGEKFFNHSIVIDTTFCGGWAGGTFGTGTSAYPLKEGLGSLDSCVDYVASNPGAFTWGV</sequence>
<keyword evidence="4" id="KW-1185">Reference proteome</keyword>
<dbReference type="GO" id="GO:0009251">
    <property type="term" value="P:glucan catabolic process"/>
    <property type="evidence" value="ECO:0007669"/>
    <property type="project" value="TreeGrafter"/>
</dbReference>
<dbReference type="GO" id="GO:0004553">
    <property type="term" value="F:hydrolase activity, hydrolyzing O-glycosyl compounds"/>
    <property type="evidence" value="ECO:0007669"/>
    <property type="project" value="InterPro"/>
</dbReference>
<evidence type="ECO:0000259" key="2">
    <source>
        <dbReference type="PROSITE" id="PS51762"/>
    </source>
</evidence>
<reference evidence="3" key="1">
    <citation type="journal article" date="2020" name="Stud. Mycol.">
        <title>101 Dothideomycetes genomes: a test case for predicting lifestyles and emergence of pathogens.</title>
        <authorList>
            <person name="Haridas S."/>
            <person name="Albert R."/>
            <person name="Binder M."/>
            <person name="Bloem J."/>
            <person name="Labutti K."/>
            <person name="Salamov A."/>
            <person name="Andreopoulos B."/>
            <person name="Baker S."/>
            <person name="Barry K."/>
            <person name="Bills G."/>
            <person name="Bluhm B."/>
            <person name="Cannon C."/>
            <person name="Castanera R."/>
            <person name="Culley D."/>
            <person name="Daum C."/>
            <person name="Ezra D."/>
            <person name="Gonzalez J."/>
            <person name="Henrissat B."/>
            <person name="Kuo A."/>
            <person name="Liang C."/>
            <person name="Lipzen A."/>
            <person name="Lutzoni F."/>
            <person name="Magnuson J."/>
            <person name="Mondo S."/>
            <person name="Nolan M."/>
            <person name="Ohm R."/>
            <person name="Pangilinan J."/>
            <person name="Park H.-J."/>
            <person name="Ramirez L."/>
            <person name="Alfaro M."/>
            <person name="Sun H."/>
            <person name="Tritt A."/>
            <person name="Yoshinaga Y."/>
            <person name="Zwiers L.-H."/>
            <person name="Turgeon B."/>
            <person name="Goodwin S."/>
            <person name="Spatafora J."/>
            <person name="Crous P."/>
            <person name="Grigoriev I."/>
        </authorList>
    </citation>
    <scope>NUCLEOTIDE SEQUENCE</scope>
    <source>
        <strain evidence="3">CBS 107.79</strain>
    </source>
</reference>
<gene>
    <name evidence="3" type="ORF">BU23DRAFT_588682</name>
</gene>
<feature type="chain" id="PRO_5025528650" description="GH16 domain-containing protein" evidence="1">
    <location>
        <begin position="21"/>
        <end position="302"/>
    </location>
</feature>
<evidence type="ECO:0000313" key="4">
    <source>
        <dbReference type="Proteomes" id="UP000800036"/>
    </source>
</evidence>
<protein>
    <recommendedName>
        <fullName evidence="2">GH16 domain-containing protein</fullName>
    </recommendedName>
</protein>
<keyword evidence="1" id="KW-0732">Signal</keyword>
<organism evidence="3 4">
    <name type="scientific">Bimuria novae-zelandiae CBS 107.79</name>
    <dbReference type="NCBI Taxonomy" id="1447943"/>
    <lineage>
        <taxon>Eukaryota</taxon>
        <taxon>Fungi</taxon>
        <taxon>Dikarya</taxon>
        <taxon>Ascomycota</taxon>
        <taxon>Pezizomycotina</taxon>
        <taxon>Dothideomycetes</taxon>
        <taxon>Pleosporomycetidae</taxon>
        <taxon>Pleosporales</taxon>
        <taxon>Massarineae</taxon>
        <taxon>Didymosphaeriaceae</taxon>
        <taxon>Bimuria</taxon>
    </lineage>
</organism>
<proteinExistence type="predicted"/>
<dbReference type="SUPFAM" id="SSF49899">
    <property type="entry name" value="Concanavalin A-like lectins/glucanases"/>
    <property type="match status" value="1"/>
</dbReference>
<dbReference type="EMBL" id="ML976671">
    <property type="protein sequence ID" value="KAF1975347.1"/>
    <property type="molecule type" value="Genomic_DNA"/>
</dbReference>
<feature type="domain" description="GH16" evidence="2">
    <location>
        <begin position="29"/>
        <end position="272"/>
    </location>
</feature>
<evidence type="ECO:0000313" key="3">
    <source>
        <dbReference type="EMBL" id="KAF1975347.1"/>
    </source>
</evidence>
<dbReference type="OrthoDB" id="192832at2759"/>
<accession>A0A6A5VPY0</accession>
<dbReference type="InterPro" id="IPR013320">
    <property type="entry name" value="ConA-like_dom_sf"/>
</dbReference>
<dbReference type="Proteomes" id="UP000800036">
    <property type="component" value="Unassembled WGS sequence"/>
</dbReference>
<feature type="signal peptide" evidence="1">
    <location>
        <begin position="1"/>
        <end position="20"/>
    </location>
</feature>
<dbReference type="Gene3D" id="2.60.120.200">
    <property type="match status" value="1"/>
</dbReference>
<dbReference type="AlphaFoldDB" id="A0A6A5VPY0"/>
<dbReference type="InterPro" id="IPR050546">
    <property type="entry name" value="Glycosyl_Hydrlase_16"/>
</dbReference>
<name>A0A6A5VPY0_9PLEO</name>